<comment type="subcellular location">
    <subcellularLocation>
        <location evidence="1">Nucleus</location>
    </subcellularLocation>
</comment>
<dbReference type="AlphaFoldDB" id="A0A1R2CBX2"/>
<evidence type="ECO:0000313" key="6">
    <source>
        <dbReference type="Proteomes" id="UP000187209"/>
    </source>
</evidence>
<dbReference type="PANTHER" id="PTHR12446">
    <property type="entry name" value="TESMIN/TSO1-RELATED"/>
    <property type="match status" value="1"/>
</dbReference>
<evidence type="ECO:0000256" key="2">
    <source>
        <dbReference type="ARBA" id="ARBA00007267"/>
    </source>
</evidence>
<accession>A0A1R2CBX2</accession>
<sequence length="259" mass="28912">MKNSELGRNTNTNLTNSPESLKKFISPAASPFSKFLLTSLSPIPFQSPPRLYRRANMLSPMNLTESLNLLSPIIQDASRQHKLIKKIDFTSLPSMSTMKFSSISAKISVSQERESSPPAIKRIKRPRKEEIQVEKICCNCQKSRCLKLYCDCFAAGTYCQGCNCIDCLNTQSNENSRRDAVAATLDRNPNAFKPKIKTVSLKGETQAMHNKGCHCSKSGCLKKYCECFQSGIICTENCQCIGCRNIPQNSKKIAEFVCN</sequence>
<dbReference type="PANTHER" id="PTHR12446:SF34">
    <property type="entry name" value="PROTEIN LIN-54 HOMOLOG"/>
    <property type="match status" value="1"/>
</dbReference>
<dbReference type="GO" id="GO:0005634">
    <property type="term" value="C:nucleus"/>
    <property type="evidence" value="ECO:0007669"/>
    <property type="project" value="UniProtKB-SubCell"/>
</dbReference>
<reference evidence="5 6" key="1">
    <citation type="submission" date="2016-11" db="EMBL/GenBank/DDBJ databases">
        <title>The macronuclear genome of Stentor coeruleus: a giant cell with tiny introns.</title>
        <authorList>
            <person name="Slabodnick M."/>
            <person name="Ruby J.G."/>
            <person name="Reiff S.B."/>
            <person name="Swart E.C."/>
            <person name="Gosai S."/>
            <person name="Prabakaran S."/>
            <person name="Witkowska E."/>
            <person name="Larue G.E."/>
            <person name="Fisher S."/>
            <person name="Freeman R.M."/>
            <person name="Gunawardena J."/>
            <person name="Chu W."/>
            <person name="Stover N.A."/>
            <person name="Gregory B.D."/>
            <person name="Nowacki M."/>
            <person name="Derisi J."/>
            <person name="Roy S.W."/>
            <person name="Marshall W.F."/>
            <person name="Sood P."/>
        </authorList>
    </citation>
    <scope>NUCLEOTIDE SEQUENCE [LARGE SCALE GENOMIC DNA]</scope>
    <source>
        <strain evidence="5">WM001</strain>
    </source>
</reference>
<evidence type="ECO:0000259" key="4">
    <source>
        <dbReference type="PROSITE" id="PS51634"/>
    </source>
</evidence>
<dbReference type="PROSITE" id="PS51634">
    <property type="entry name" value="CRC"/>
    <property type="match status" value="1"/>
</dbReference>
<dbReference type="GO" id="GO:0006355">
    <property type="term" value="P:regulation of DNA-templated transcription"/>
    <property type="evidence" value="ECO:0007669"/>
    <property type="project" value="TreeGrafter"/>
</dbReference>
<comment type="similarity">
    <text evidence="2">Belongs to the lin-54 family.</text>
</comment>
<name>A0A1R2CBX2_9CILI</name>
<feature type="domain" description="CRC" evidence="4">
    <location>
        <begin position="134"/>
        <end position="248"/>
    </location>
</feature>
<proteinExistence type="inferred from homology"/>
<gene>
    <name evidence="5" type="ORF">SteCoe_11995</name>
</gene>
<organism evidence="5 6">
    <name type="scientific">Stentor coeruleus</name>
    <dbReference type="NCBI Taxonomy" id="5963"/>
    <lineage>
        <taxon>Eukaryota</taxon>
        <taxon>Sar</taxon>
        <taxon>Alveolata</taxon>
        <taxon>Ciliophora</taxon>
        <taxon>Postciliodesmatophora</taxon>
        <taxon>Heterotrichea</taxon>
        <taxon>Heterotrichida</taxon>
        <taxon>Stentoridae</taxon>
        <taxon>Stentor</taxon>
    </lineage>
</organism>
<dbReference type="Pfam" id="PF03638">
    <property type="entry name" value="TCR"/>
    <property type="match status" value="2"/>
</dbReference>
<protein>
    <recommendedName>
        <fullName evidence="4">CRC domain-containing protein</fullName>
    </recommendedName>
</protein>
<comment type="caution">
    <text evidence="5">The sequence shown here is derived from an EMBL/GenBank/DDBJ whole genome shotgun (WGS) entry which is preliminary data.</text>
</comment>
<dbReference type="SMART" id="SM01114">
    <property type="entry name" value="CXC"/>
    <property type="match status" value="2"/>
</dbReference>
<keyword evidence="3" id="KW-0539">Nucleus</keyword>
<dbReference type="InterPro" id="IPR033467">
    <property type="entry name" value="Tesmin/TSO1-like_CXC"/>
</dbReference>
<dbReference type="EMBL" id="MPUH01000204">
    <property type="protein sequence ID" value="OMJ86501.1"/>
    <property type="molecule type" value="Genomic_DNA"/>
</dbReference>
<dbReference type="OrthoDB" id="6283463at2759"/>
<dbReference type="Proteomes" id="UP000187209">
    <property type="component" value="Unassembled WGS sequence"/>
</dbReference>
<dbReference type="InterPro" id="IPR005172">
    <property type="entry name" value="CRC"/>
</dbReference>
<dbReference type="InterPro" id="IPR028307">
    <property type="entry name" value="Lin-54_fam"/>
</dbReference>
<evidence type="ECO:0000313" key="5">
    <source>
        <dbReference type="EMBL" id="OMJ86501.1"/>
    </source>
</evidence>
<evidence type="ECO:0000256" key="1">
    <source>
        <dbReference type="ARBA" id="ARBA00004123"/>
    </source>
</evidence>
<keyword evidence="6" id="KW-1185">Reference proteome</keyword>
<evidence type="ECO:0000256" key="3">
    <source>
        <dbReference type="ARBA" id="ARBA00023242"/>
    </source>
</evidence>